<dbReference type="Pfam" id="PF00072">
    <property type="entry name" value="Response_reg"/>
    <property type="match status" value="1"/>
</dbReference>
<dbReference type="Gene3D" id="3.40.50.2300">
    <property type="match status" value="1"/>
</dbReference>
<name>A0ABS1TYS7_9PROT</name>
<dbReference type="InterPro" id="IPR050595">
    <property type="entry name" value="Bact_response_regulator"/>
</dbReference>
<evidence type="ECO:0000256" key="2">
    <source>
        <dbReference type="PROSITE-ProRule" id="PRU00169"/>
    </source>
</evidence>
<comment type="caution">
    <text evidence="4">The sequence shown here is derived from an EMBL/GenBank/DDBJ whole genome shotgun (WGS) entry which is preliminary data.</text>
</comment>
<organism evidence="4 5">
    <name type="scientific">Belnapia arida</name>
    <dbReference type="NCBI Taxonomy" id="2804533"/>
    <lineage>
        <taxon>Bacteria</taxon>
        <taxon>Pseudomonadati</taxon>
        <taxon>Pseudomonadota</taxon>
        <taxon>Alphaproteobacteria</taxon>
        <taxon>Acetobacterales</taxon>
        <taxon>Roseomonadaceae</taxon>
        <taxon>Belnapia</taxon>
    </lineage>
</organism>
<evidence type="ECO:0000259" key="3">
    <source>
        <dbReference type="PROSITE" id="PS50110"/>
    </source>
</evidence>
<dbReference type="PANTHER" id="PTHR44591:SF21">
    <property type="entry name" value="TWO-COMPONENT RESPONSE REGULATOR"/>
    <property type="match status" value="1"/>
</dbReference>
<dbReference type="SMART" id="SM00448">
    <property type="entry name" value="REC"/>
    <property type="match status" value="1"/>
</dbReference>
<feature type="modified residue" description="4-aspartylphosphate" evidence="2">
    <location>
        <position position="47"/>
    </location>
</feature>
<accession>A0ABS1TYS7</accession>
<proteinExistence type="predicted"/>
<evidence type="ECO:0000256" key="1">
    <source>
        <dbReference type="ARBA" id="ARBA00022553"/>
    </source>
</evidence>
<dbReference type="InterPro" id="IPR011006">
    <property type="entry name" value="CheY-like_superfamily"/>
</dbReference>
<dbReference type="PANTHER" id="PTHR44591">
    <property type="entry name" value="STRESS RESPONSE REGULATOR PROTEIN 1"/>
    <property type="match status" value="1"/>
</dbReference>
<dbReference type="EMBL" id="JAETWB010000001">
    <property type="protein sequence ID" value="MBL6076582.1"/>
    <property type="molecule type" value="Genomic_DNA"/>
</dbReference>
<dbReference type="CDD" id="cd00156">
    <property type="entry name" value="REC"/>
    <property type="match status" value="1"/>
</dbReference>
<protein>
    <submittedName>
        <fullName evidence="4">Response regulator</fullName>
    </submittedName>
</protein>
<dbReference type="PROSITE" id="PS50110">
    <property type="entry name" value="RESPONSE_REGULATORY"/>
    <property type="match status" value="1"/>
</dbReference>
<evidence type="ECO:0000313" key="4">
    <source>
        <dbReference type="EMBL" id="MBL6076582.1"/>
    </source>
</evidence>
<evidence type="ECO:0000313" key="5">
    <source>
        <dbReference type="Proteomes" id="UP000660885"/>
    </source>
</evidence>
<feature type="domain" description="Response regulatory" evidence="3">
    <location>
        <begin position="1"/>
        <end position="114"/>
    </location>
</feature>
<keyword evidence="1 2" id="KW-0597">Phosphoprotein</keyword>
<dbReference type="InterPro" id="IPR001789">
    <property type="entry name" value="Sig_transdc_resp-reg_receiver"/>
</dbReference>
<reference evidence="4 5" key="1">
    <citation type="submission" date="2021-01" db="EMBL/GenBank/DDBJ databases">
        <title>Belnapia mucosa sp. nov. and Belnapia arida sp. nov., isolated from the Tabernas Desert (Almeria, Spain).</title>
        <authorList>
            <person name="Molina-Menor E."/>
            <person name="Vidal-Verdu A."/>
            <person name="Calonge A."/>
            <person name="Satari L."/>
            <person name="Pereto J."/>
            <person name="Porcar M."/>
        </authorList>
    </citation>
    <scope>NUCLEOTIDE SEQUENCE [LARGE SCALE GENOMIC DNA]</scope>
    <source>
        <strain evidence="4 5">T18</strain>
    </source>
</reference>
<sequence>MAEDEPLAAMVVEEVLTELGYDVLLASDGEEALRLAEDHDFDVLVTDLAMPRMTGWELIPRLRTQRPDLPVVVMTGFLPSNGREVLLSGQTGPLALVLKPFEINHLVRAIEKVMVGHRRAEPQAALLSMY</sequence>
<dbReference type="Proteomes" id="UP000660885">
    <property type="component" value="Unassembled WGS sequence"/>
</dbReference>
<keyword evidence="5" id="KW-1185">Reference proteome</keyword>
<dbReference type="RefSeq" id="WP_202829764.1">
    <property type="nucleotide sequence ID" value="NZ_JAETWB010000001.1"/>
</dbReference>
<gene>
    <name evidence="4" type="ORF">JMJ56_01110</name>
</gene>
<dbReference type="SUPFAM" id="SSF52172">
    <property type="entry name" value="CheY-like"/>
    <property type="match status" value="1"/>
</dbReference>